<dbReference type="Proteomes" id="UP000248987">
    <property type="component" value="Unassembled WGS sequence"/>
</dbReference>
<dbReference type="InterPro" id="IPR026904">
    <property type="entry name" value="MnmG_C"/>
</dbReference>
<dbReference type="GO" id="GO:0002098">
    <property type="term" value="P:tRNA wobble uridine modification"/>
    <property type="evidence" value="ECO:0007669"/>
    <property type="project" value="InterPro"/>
</dbReference>
<dbReference type="AlphaFoldDB" id="A0A1A7QZM5"/>
<dbReference type="PANTHER" id="PTHR11806:SF0">
    <property type="entry name" value="PROTEIN MTO1 HOMOLOG, MITOCHONDRIAL"/>
    <property type="match status" value="1"/>
</dbReference>
<comment type="caution">
    <text evidence="12">Lacks conserved residue(s) required for the propagation of feature annotation.</text>
</comment>
<evidence type="ECO:0000313" key="15">
    <source>
        <dbReference type="Proteomes" id="UP000248987"/>
    </source>
</evidence>
<dbReference type="EMBL" id="QLLQ01000006">
    <property type="protein sequence ID" value="RAJ24345.1"/>
    <property type="molecule type" value="Genomic_DNA"/>
</dbReference>
<comment type="similarity">
    <text evidence="3 12">Belongs to the MnmG family.</text>
</comment>
<dbReference type="FunFam" id="1.10.150.570:FF:000001">
    <property type="entry name" value="tRNA uridine 5-carboxymethylaminomethyl modification enzyme MnmG"/>
    <property type="match status" value="1"/>
</dbReference>
<dbReference type="Pfam" id="PF01134">
    <property type="entry name" value="GIDA"/>
    <property type="match status" value="1"/>
</dbReference>
<name>A0A1A7QZM5_9FLAO</name>
<dbReference type="FunFam" id="3.50.50.60:FF:000002">
    <property type="entry name" value="tRNA uridine 5-carboxymethylaminomethyl modification enzyme MnmG"/>
    <property type="match status" value="1"/>
</dbReference>
<protein>
    <recommendedName>
        <fullName evidence="4 12">tRNA uridine 5-carboxymethylaminomethyl modification enzyme MnmG</fullName>
    </recommendedName>
    <alternativeName>
        <fullName evidence="11 12">Glucose-inhibited division protein A</fullName>
    </alternativeName>
</protein>
<dbReference type="SMART" id="SM01228">
    <property type="entry name" value="GIDA_assoc_3"/>
    <property type="match status" value="1"/>
</dbReference>
<dbReference type="Gene3D" id="3.50.50.60">
    <property type="entry name" value="FAD/NAD(P)-binding domain"/>
    <property type="match status" value="2"/>
</dbReference>
<feature type="domain" description="tRNA uridine 5-carboxymethylaminomethyl modification enzyme C-terminal subdomain" evidence="13">
    <location>
        <begin position="548"/>
        <end position="619"/>
    </location>
</feature>
<keyword evidence="7 12" id="KW-0819">tRNA processing</keyword>
<dbReference type="OrthoDB" id="9815560at2"/>
<evidence type="ECO:0000256" key="4">
    <source>
        <dbReference type="ARBA" id="ARBA00020461"/>
    </source>
</evidence>
<evidence type="ECO:0000256" key="10">
    <source>
        <dbReference type="ARBA" id="ARBA00025948"/>
    </source>
</evidence>
<sequence>MFENVYDVIVVGAGHAGSEAAAAAANMGSATLLITMNLQNIAQMSCNPAMGGIAKGQIVREIDALGGYSGIVSDTSAIQFKMLNKSKGPAMWSPRVQSDRMRFAEDWRLMLERTPNLDFYQEMVSGLIVENHKVVGVRTSLGLEIRAKSVVLTNGTFLNGLIHIGDKNFGGGRAGERAATGITEQLVQLGFESGRMKTGTPPRVDGRSLDYSKMIVQPGDEVPEKFSYSDVTKPLTHQRDCHMSYTSPLVHDLLREGFDRSPMFNGRIQSTGPRYCPSIEDKINRFATKDRHQLFVEPEGWNTVEVYVNGFSTSLPEDVQFKALRSVEGFEKVKFFRPGYAIEYDYFPPTQLKHTLETKLVRGLFFAGQINGTTGYEEAASQGLMAGINAALQVQERDEFTLKRNEAYIGVLVDDLITKGTEEPYRMFTSRAEYRTLLRQDNADLRLTPKGYELGLVCEKRLKRMEEKHSKAEAFVEFFKDTSVQSQDINPILEVNNSAVVNQSGKLFKIFARPNISMEDIRKIDSVEAYIQGHDLDKETIEQAEIQVKYSGYIDKEKNNAEKLNRLEDLKIPSDFDYSLMKSMSTEARQKLEKIKPRTISQASRISGVSPSDVSVLLVYMGR</sequence>
<feature type="binding site" evidence="12">
    <location>
        <begin position="12"/>
        <end position="17"/>
    </location>
    <ligand>
        <name>FAD</name>
        <dbReference type="ChEBI" id="CHEBI:57692"/>
    </ligand>
</feature>
<dbReference type="InterPro" id="IPR020595">
    <property type="entry name" value="MnmG-rel_CS"/>
</dbReference>
<dbReference type="InterPro" id="IPR049312">
    <property type="entry name" value="GIDA_C_N"/>
</dbReference>
<dbReference type="GO" id="GO:0005829">
    <property type="term" value="C:cytosol"/>
    <property type="evidence" value="ECO:0007669"/>
    <property type="project" value="TreeGrafter"/>
</dbReference>
<keyword evidence="9 12" id="KW-0520">NAD</keyword>
<dbReference type="InterPro" id="IPR002218">
    <property type="entry name" value="MnmG-rel"/>
</dbReference>
<evidence type="ECO:0000256" key="9">
    <source>
        <dbReference type="ARBA" id="ARBA00023027"/>
    </source>
</evidence>
<dbReference type="Pfam" id="PF21680">
    <property type="entry name" value="GIDA_C_1st"/>
    <property type="match status" value="1"/>
</dbReference>
<dbReference type="RefSeq" id="WP_066437107.1">
    <property type="nucleotide sequence ID" value="NZ_LZRN01000040.1"/>
</dbReference>
<dbReference type="PROSITE" id="PS01281">
    <property type="entry name" value="GIDA_2"/>
    <property type="match status" value="1"/>
</dbReference>
<dbReference type="Gene3D" id="1.10.10.1800">
    <property type="entry name" value="tRNA uridine 5-carboxymethylaminomethyl modification enzyme MnmG/GidA"/>
    <property type="match status" value="1"/>
</dbReference>
<evidence type="ECO:0000313" key="14">
    <source>
        <dbReference type="EMBL" id="RAJ24345.1"/>
    </source>
</evidence>
<comment type="function">
    <text evidence="2 12">NAD-binding protein involved in the addition of a carboxymethylaminomethyl (cmnm) group at the wobble position (U34) of certain tRNAs, forming tRNA-cmnm(5)s(2)U34.</text>
</comment>
<evidence type="ECO:0000256" key="7">
    <source>
        <dbReference type="ARBA" id="ARBA00022694"/>
    </source>
</evidence>
<dbReference type="InterPro" id="IPR044920">
    <property type="entry name" value="MnmG_C_subdom_sf"/>
</dbReference>
<proteinExistence type="inferred from homology"/>
<evidence type="ECO:0000259" key="13">
    <source>
        <dbReference type="SMART" id="SM01228"/>
    </source>
</evidence>
<reference evidence="14 15" key="1">
    <citation type="submission" date="2018-06" db="EMBL/GenBank/DDBJ databases">
        <title>Genomic Encyclopedia of Archaeal and Bacterial Type Strains, Phase II (KMG-II): from individual species to whole genera.</title>
        <authorList>
            <person name="Goeker M."/>
        </authorList>
    </citation>
    <scope>NUCLEOTIDE SEQUENCE [LARGE SCALE GENOMIC DNA]</scope>
    <source>
        <strain evidence="14 15">DSM 12408</strain>
    </source>
</reference>
<gene>
    <name evidence="12" type="primary">mnmG</name>
    <name evidence="12" type="synonym">gidA</name>
    <name evidence="14" type="ORF">LX77_01897</name>
</gene>
<evidence type="ECO:0000256" key="6">
    <source>
        <dbReference type="ARBA" id="ARBA00022630"/>
    </source>
</evidence>
<evidence type="ECO:0000256" key="3">
    <source>
        <dbReference type="ARBA" id="ARBA00007653"/>
    </source>
</evidence>
<keyword evidence="8 12" id="KW-0274">FAD</keyword>
<keyword evidence="15" id="KW-1185">Reference proteome</keyword>
<dbReference type="InterPro" id="IPR036188">
    <property type="entry name" value="FAD/NAD-bd_sf"/>
</dbReference>
<dbReference type="GO" id="GO:0050660">
    <property type="term" value="F:flavin adenine dinucleotide binding"/>
    <property type="evidence" value="ECO:0007669"/>
    <property type="project" value="UniProtKB-UniRule"/>
</dbReference>
<comment type="caution">
    <text evidence="14">The sequence shown here is derived from an EMBL/GenBank/DDBJ whole genome shotgun (WGS) entry which is preliminary data.</text>
</comment>
<dbReference type="Pfam" id="PF13932">
    <property type="entry name" value="SAM_GIDA_C"/>
    <property type="match status" value="1"/>
</dbReference>
<organism evidence="14 15">
    <name type="scientific">Gelidibacter algens</name>
    <dbReference type="NCBI Taxonomy" id="49280"/>
    <lineage>
        <taxon>Bacteria</taxon>
        <taxon>Pseudomonadati</taxon>
        <taxon>Bacteroidota</taxon>
        <taxon>Flavobacteriia</taxon>
        <taxon>Flavobacteriales</taxon>
        <taxon>Flavobacteriaceae</taxon>
        <taxon>Gelidibacter</taxon>
    </lineage>
</organism>
<comment type="subcellular location">
    <subcellularLocation>
        <location evidence="12">Cytoplasm</location>
    </subcellularLocation>
</comment>
<feature type="binding site" evidence="12">
    <location>
        <begin position="272"/>
        <end position="286"/>
    </location>
    <ligand>
        <name>NAD(+)</name>
        <dbReference type="ChEBI" id="CHEBI:57540"/>
    </ligand>
</feature>
<evidence type="ECO:0000256" key="8">
    <source>
        <dbReference type="ARBA" id="ARBA00022827"/>
    </source>
</evidence>
<dbReference type="Gene3D" id="1.10.150.570">
    <property type="entry name" value="GidA associated domain, C-terminal subdomain"/>
    <property type="match status" value="1"/>
</dbReference>
<dbReference type="InterPro" id="IPR040131">
    <property type="entry name" value="MnmG_N"/>
</dbReference>
<comment type="cofactor">
    <cofactor evidence="1 12">
        <name>FAD</name>
        <dbReference type="ChEBI" id="CHEBI:57692"/>
    </cofactor>
</comment>
<dbReference type="NCBIfam" id="TIGR00136">
    <property type="entry name" value="mnmG_gidA"/>
    <property type="match status" value="1"/>
</dbReference>
<accession>A0A1A7QZM5</accession>
<dbReference type="SUPFAM" id="SSF51905">
    <property type="entry name" value="FAD/NAD(P)-binding domain"/>
    <property type="match status" value="1"/>
</dbReference>
<dbReference type="HAMAP" id="MF_00129">
    <property type="entry name" value="MnmG_GidA"/>
    <property type="match status" value="1"/>
</dbReference>
<dbReference type="GO" id="GO:0030488">
    <property type="term" value="P:tRNA methylation"/>
    <property type="evidence" value="ECO:0007669"/>
    <property type="project" value="TreeGrafter"/>
</dbReference>
<evidence type="ECO:0000256" key="11">
    <source>
        <dbReference type="ARBA" id="ARBA00031800"/>
    </source>
</evidence>
<evidence type="ECO:0000256" key="5">
    <source>
        <dbReference type="ARBA" id="ARBA00022490"/>
    </source>
</evidence>
<dbReference type="InterPro" id="IPR004416">
    <property type="entry name" value="MnmG"/>
</dbReference>
<evidence type="ECO:0000256" key="2">
    <source>
        <dbReference type="ARBA" id="ARBA00003717"/>
    </source>
</evidence>
<dbReference type="PANTHER" id="PTHR11806">
    <property type="entry name" value="GLUCOSE INHIBITED DIVISION PROTEIN A"/>
    <property type="match status" value="1"/>
</dbReference>
<evidence type="ECO:0000256" key="1">
    <source>
        <dbReference type="ARBA" id="ARBA00001974"/>
    </source>
</evidence>
<keyword evidence="5 12" id="KW-0963">Cytoplasm</keyword>
<evidence type="ECO:0000256" key="12">
    <source>
        <dbReference type="HAMAP-Rule" id="MF_00129"/>
    </source>
</evidence>
<dbReference type="FunFam" id="1.10.10.1800:FF:000003">
    <property type="entry name" value="tRNA uridine 5-carboxymethylaminomethyl modification enzyme MnmG"/>
    <property type="match status" value="1"/>
</dbReference>
<comment type="subunit">
    <text evidence="10 12">Homodimer. Heterotetramer of two MnmE and two MnmG subunits.</text>
</comment>
<dbReference type="InterPro" id="IPR047001">
    <property type="entry name" value="MnmG_C_subdom"/>
</dbReference>
<dbReference type="PROSITE" id="PS01280">
    <property type="entry name" value="GIDA_1"/>
    <property type="match status" value="1"/>
</dbReference>
<dbReference type="STRING" id="49280.A9996_15490"/>
<keyword evidence="6 12" id="KW-0285">Flavoprotein</keyword>